<keyword evidence="2" id="KW-0479">Metal-binding</keyword>
<dbReference type="SUPFAM" id="SSF48056">
    <property type="entry name" value="Di-copper centre-containing domain"/>
    <property type="match status" value="1"/>
</dbReference>
<dbReference type="PANTHER" id="PTHR11474">
    <property type="entry name" value="TYROSINASE FAMILY MEMBER"/>
    <property type="match status" value="1"/>
</dbReference>
<evidence type="ECO:0000313" key="8">
    <source>
        <dbReference type="EMBL" id="KAK6954358.1"/>
    </source>
</evidence>
<dbReference type="InterPro" id="IPR008922">
    <property type="entry name" value="Di-copper_centre_dom_sf"/>
</dbReference>
<accession>A0AAX6MNZ2</accession>
<feature type="compositionally biased region" description="Basic residues" evidence="5">
    <location>
        <begin position="348"/>
        <end position="362"/>
    </location>
</feature>
<reference evidence="8 9" key="1">
    <citation type="journal article" date="2024" name="Front Chem Biol">
        <title>Unveiling the potential of Daldinia eschscholtzii MFLUCC 19-0629 through bioactivity and bioinformatics studies for enhanced sustainable agriculture production.</title>
        <authorList>
            <person name="Brooks S."/>
            <person name="Weaver J.A."/>
            <person name="Klomchit A."/>
            <person name="Alharthi S.A."/>
            <person name="Onlamun T."/>
            <person name="Nurani R."/>
            <person name="Vong T.K."/>
            <person name="Alberti F."/>
            <person name="Greco C."/>
        </authorList>
    </citation>
    <scope>NUCLEOTIDE SEQUENCE [LARGE SCALE GENOMIC DNA]</scope>
    <source>
        <strain evidence="8">MFLUCC 19-0629</strain>
    </source>
</reference>
<dbReference type="InterPro" id="IPR050316">
    <property type="entry name" value="Tyrosinase/Hemocyanin"/>
</dbReference>
<dbReference type="Gene3D" id="2.60.310.20">
    <property type="match status" value="1"/>
</dbReference>
<feature type="signal peptide" evidence="6">
    <location>
        <begin position="1"/>
        <end position="20"/>
    </location>
</feature>
<evidence type="ECO:0000256" key="1">
    <source>
        <dbReference type="ARBA" id="ARBA00001973"/>
    </source>
</evidence>
<organism evidence="8 9">
    <name type="scientific">Daldinia eschscholtzii</name>
    <dbReference type="NCBI Taxonomy" id="292717"/>
    <lineage>
        <taxon>Eukaryota</taxon>
        <taxon>Fungi</taxon>
        <taxon>Dikarya</taxon>
        <taxon>Ascomycota</taxon>
        <taxon>Pezizomycotina</taxon>
        <taxon>Sordariomycetes</taxon>
        <taxon>Xylariomycetidae</taxon>
        <taxon>Xylariales</taxon>
        <taxon>Hypoxylaceae</taxon>
        <taxon>Daldinia</taxon>
    </lineage>
</organism>
<evidence type="ECO:0000313" key="9">
    <source>
        <dbReference type="Proteomes" id="UP001369815"/>
    </source>
</evidence>
<dbReference type="Gene3D" id="1.10.1280.10">
    <property type="entry name" value="Di-copper center containing domain from catechol oxidase"/>
    <property type="match status" value="3"/>
</dbReference>
<comment type="caution">
    <text evidence="8">The sequence shown here is derived from an EMBL/GenBank/DDBJ whole genome shotgun (WGS) entry which is preliminary data.</text>
</comment>
<dbReference type="GO" id="GO:0004497">
    <property type="term" value="F:monooxygenase activity"/>
    <property type="evidence" value="ECO:0007669"/>
    <property type="project" value="UniProtKB-KW"/>
</dbReference>
<dbReference type="EMBL" id="JBANMG010000004">
    <property type="protein sequence ID" value="KAK6954358.1"/>
    <property type="molecule type" value="Genomic_DNA"/>
</dbReference>
<proteinExistence type="predicted"/>
<dbReference type="PROSITE" id="PS00498">
    <property type="entry name" value="TYROSINASE_2"/>
    <property type="match status" value="1"/>
</dbReference>
<dbReference type="AlphaFoldDB" id="A0AAX6MNZ2"/>
<dbReference type="InterPro" id="IPR002227">
    <property type="entry name" value="Tyrosinase_Cu-bd"/>
</dbReference>
<keyword evidence="6" id="KW-0732">Signal</keyword>
<evidence type="ECO:0000256" key="5">
    <source>
        <dbReference type="SAM" id="MobiDB-lite"/>
    </source>
</evidence>
<keyword evidence="9" id="KW-1185">Reference proteome</keyword>
<feature type="chain" id="PRO_5043802934" description="Tyrosinase copper-binding domain-containing protein" evidence="6">
    <location>
        <begin position="21"/>
        <end position="537"/>
    </location>
</feature>
<evidence type="ECO:0000259" key="7">
    <source>
        <dbReference type="PROSITE" id="PS00498"/>
    </source>
</evidence>
<evidence type="ECO:0000256" key="3">
    <source>
        <dbReference type="ARBA" id="ARBA00023002"/>
    </source>
</evidence>
<gene>
    <name evidence="8" type="ORF">Daesc_004325</name>
</gene>
<feature type="domain" description="Tyrosinase copper-binding" evidence="7">
    <location>
        <begin position="236"/>
        <end position="247"/>
    </location>
</feature>
<evidence type="ECO:0000256" key="2">
    <source>
        <dbReference type="ARBA" id="ARBA00022723"/>
    </source>
</evidence>
<sequence length="537" mass="60239">MTSIHKICLVVTLLFSIVVADIQPGQYDYGFTADMRLRKRAPSQSSIVSGPPRFNGEVQLRPDIRDLQKDEDKWNLYLLALSWMQFTDQESPFSWYQITELQDRFQEAAATFRIPYWDWAAVPPDGDSVLPPSVGDSPFINVTGPNGPQTITNPLFSYVFRPFNTHALDVHLPSFQQRLYNLFSNYPIYANFSNEAWIPGPNNGSYDSLESLHDAIHTVGGGVYGHLAIIAYSGFDPLFWLHHANVDRIFTMWQYLYNDTYVIPQPAVYSSHTTSPGQVENSQTPLTPFFVNETDFWTADMVRDHQVFGYSYAEVANKSRAELVATINKLYGKFSPASIFTRPDRSLRHNSRHTKHSNHRGSYKANGISWNSQSSNRPFLGAIFRNGRYREWIANIRVNKHALGGSFSIHLFLGDVPPDPSLWPVAPNLVGTHGIFAHKSVHGHVSDRMVTGTIPITSALMHMVASGKVSSLHAEDAEPFLKSNLKVRVSLANGKVVNARHVNGLCINIVSSAVKAPESNSTLSEWGDMETHFNLLA</sequence>
<dbReference type="Proteomes" id="UP001369815">
    <property type="component" value="Unassembled WGS sequence"/>
</dbReference>
<dbReference type="Pfam" id="PF00264">
    <property type="entry name" value="Tyrosinase"/>
    <property type="match status" value="1"/>
</dbReference>
<evidence type="ECO:0000256" key="4">
    <source>
        <dbReference type="ARBA" id="ARBA00023033"/>
    </source>
</evidence>
<dbReference type="InterPro" id="IPR041640">
    <property type="entry name" value="Tyrosinase_C"/>
</dbReference>
<dbReference type="Pfam" id="PF18132">
    <property type="entry name" value="Tyrosinase_C"/>
    <property type="match status" value="1"/>
</dbReference>
<protein>
    <recommendedName>
        <fullName evidence="7">Tyrosinase copper-binding domain-containing protein</fullName>
    </recommendedName>
</protein>
<evidence type="ECO:0000256" key="6">
    <source>
        <dbReference type="SAM" id="SignalP"/>
    </source>
</evidence>
<dbReference type="PANTHER" id="PTHR11474:SF32">
    <property type="entry name" value="TYROSINASE"/>
    <property type="match status" value="1"/>
</dbReference>
<feature type="region of interest" description="Disordered" evidence="5">
    <location>
        <begin position="348"/>
        <end position="367"/>
    </location>
</feature>
<name>A0AAX6MNZ2_9PEZI</name>
<keyword evidence="3" id="KW-0560">Oxidoreductase</keyword>
<keyword evidence="4" id="KW-0503">Monooxygenase</keyword>
<dbReference type="PRINTS" id="PR00092">
    <property type="entry name" value="TYROSINASE"/>
</dbReference>
<dbReference type="GO" id="GO:0046872">
    <property type="term" value="F:metal ion binding"/>
    <property type="evidence" value="ECO:0007669"/>
    <property type="project" value="UniProtKB-KW"/>
</dbReference>
<comment type="cofactor">
    <cofactor evidence="1">
        <name>Cu(2+)</name>
        <dbReference type="ChEBI" id="CHEBI:29036"/>
    </cofactor>
</comment>